<organism evidence="3 4">
    <name type="scientific">Ascobolus immersus RN42</name>
    <dbReference type="NCBI Taxonomy" id="1160509"/>
    <lineage>
        <taxon>Eukaryota</taxon>
        <taxon>Fungi</taxon>
        <taxon>Dikarya</taxon>
        <taxon>Ascomycota</taxon>
        <taxon>Pezizomycotina</taxon>
        <taxon>Pezizomycetes</taxon>
        <taxon>Pezizales</taxon>
        <taxon>Ascobolaceae</taxon>
        <taxon>Ascobolus</taxon>
    </lineage>
</organism>
<reference evidence="3 4" key="1">
    <citation type="journal article" date="2018" name="Nat. Ecol. Evol.">
        <title>Pezizomycetes genomes reveal the molecular basis of ectomycorrhizal truffle lifestyle.</title>
        <authorList>
            <person name="Murat C."/>
            <person name="Payen T."/>
            <person name="Noel B."/>
            <person name="Kuo A."/>
            <person name="Morin E."/>
            <person name="Chen J."/>
            <person name="Kohler A."/>
            <person name="Krizsan K."/>
            <person name="Balestrini R."/>
            <person name="Da Silva C."/>
            <person name="Montanini B."/>
            <person name="Hainaut M."/>
            <person name="Levati E."/>
            <person name="Barry K.W."/>
            <person name="Belfiori B."/>
            <person name="Cichocki N."/>
            <person name="Clum A."/>
            <person name="Dockter R.B."/>
            <person name="Fauchery L."/>
            <person name="Guy J."/>
            <person name="Iotti M."/>
            <person name="Le Tacon F."/>
            <person name="Lindquist E.A."/>
            <person name="Lipzen A."/>
            <person name="Malagnac F."/>
            <person name="Mello A."/>
            <person name="Molinier V."/>
            <person name="Miyauchi S."/>
            <person name="Poulain J."/>
            <person name="Riccioni C."/>
            <person name="Rubini A."/>
            <person name="Sitrit Y."/>
            <person name="Splivallo R."/>
            <person name="Traeger S."/>
            <person name="Wang M."/>
            <person name="Zifcakova L."/>
            <person name="Wipf D."/>
            <person name="Zambonelli A."/>
            <person name="Paolocci F."/>
            <person name="Nowrousian M."/>
            <person name="Ottonello S."/>
            <person name="Baldrian P."/>
            <person name="Spatafora J.W."/>
            <person name="Henrissat B."/>
            <person name="Nagy L.G."/>
            <person name="Aury J.M."/>
            <person name="Wincker P."/>
            <person name="Grigoriev I.V."/>
            <person name="Bonfante P."/>
            <person name="Martin F.M."/>
        </authorList>
    </citation>
    <scope>NUCLEOTIDE SEQUENCE [LARGE SCALE GENOMIC DNA]</scope>
    <source>
        <strain evidence="3 4">RN42</strain>
    </source>
</reference>
<gene>
    <name evidence="3" type="ORF">BJ508DRAFT_163434</name>
</gene>
<feature type="compositionally biased region" description="Basic and acidic residues" evidence="1">
    <location>
        <begin position="57"/>
        <end position="69"/>
    </location>
</feature>
<proteinExistence type="predicted"/>
<sequence>MSIKLSPSIDSALSFWVLLSADCLSLPLWDLVMRENSKGGQLKMLNETAVASVTSENEEKAQKSEDDKRERRRRAKSRMGRKKGWE</sequence>
<keyword evidence="2" id="KW-0732">Signal</keyword>
<evidence type="ECO:0000256" key="1">
    <source>
        <dbReference type="SAM" id="MobiDB-lite"/>
    </source>
</evidence>
<dbReference type="Proteomes" id="UP000275078">
    <property type="component" value="Unassembled WGS sequence"/>
</dbReference>
<accession>A0A3N4I7N9</accession>
<keyword evidence="4" id="KW-1185">Reference proteome</keyword>
<feature type="signal peptide" evidence="2">
    <location>
        <begin position="1"/>
        <end position="25"/>
    </location>
</feature>
<protein>
    <submittedName>
        <fullName evidence="3">Uncharacterized protein</fullName>
    </submittedName>
</protein>
<dbReference type="EMBL" id="ML119720">
    <property type="protein sequence ID" value="RPA77804.1"/>
    <property type="molecule type" value="Genomic_DNA"/>
</dbReference>
<evidence type="ECO:0000256" key="2">
    <source>
        <dbReference type="SAM" id="SignalP"/>
    </source>
</evidence>
<feature type="chain" id="PRO_5018005962" evidence="2">
    <location>
        <begin position="26"/>
        <end position="86"/>
    </location>
</feature>
<name>A0A3N4I7N9_ASCIM</name>
<evidence type="ECO:0000313" key="3">
    <source>
        <dbReference type="EMBL" id="RPA77804.1"/>
    </source>
</evidence>
<feature type="region of interest" description="Disordered" evidence="1">
    <location>
        <begin position="50"/>
        <end position="86"/>
    </location>
</feature>
<feature type="compositionally biased region" description="Basic residues" evidence="1">
    <location>
        <begin position="70"/>
        <end position="86"/>
    </location>
</feature>
<dbReference type="AlphaFoldDB" id="A0A3N4I7N9"/>
<evidence type="ECO:0000313" key="4">
    <source>
        <dbReference type="Proteomes" id="UP000275078"/>
    </source>
</evidence>